<evidence type="ECO:0000256" key="1">
    <source>
        <dbReference type="ARBA" id="ARBA00007099"/>
    </source>
</evidence>
<organism evidence="2 3">
    <name type="scientific">Larinioides sclopetarius</name>
    <dbReference type="NCBI Taxonomy" id="280406"/>
    <lineage>
        <taxon>Eukaryota</taxon>
        <taxon>Metazoa</taxon>
        <taxon>Ecdysozoa</taxon>
        <taxon>Arthropoda</taxon>
        <taxon>Chelicerata</taxon>
        <taxon>Arachnida</taxon>
        <taxon>Araneae</taxon>
        <taxon>Araneomorphae</taxon>
        <taxon>Entelegynae</taxon>
        <taxon>Araneoidea</taxon>
        <taxon>Araneidae</taxon>
        <taxon>Larinioides</taxon>
    </lineage>
</organism>
<name>A0AAV2BF92_9ARAC</name>
<comment type="similarity">
    <text evidence="1">Belongs to the UPF0489 family.</text>
</comment>
<reference evidence="2 3" key="1">
    <citation type="submission" date="2024-04" db="EMBL/GenBank/DDBJ databases">
        <authorList>
            <person name="Rising A."/>
            <person name="Reimegard J."/>
            <person name="Sonavane S."/>
            <person name="Akerstrom W."/>
            <person name="Nylinder S."/>
            <person name="Hedman E."/>
            <person name="Kallberg Y."/>
        </authorList>
    </citation>
    <scope>NUCLEOTIDE SEQUENCE [LARGE SCALE GENOMIC DNA]</scope>
</reference>
<dbReference type="Proteomes" id="UP001497382">
    <property type="component" value="Unassembled WGS sequence"/>
</dbReference>
<protein>
    <submittedName>
        <fullName evidence="2">Uncharacterized protein</fullName>
    </submittedName>
</protein>
<dbReference type="PANTHER" id="PTHR13225:SF3">
    <property type="entry name" value="UPF0489 PROTEIN C5ORF22"/>
    <property type="match status" value="1"/>
</dbReference>
<evidence type="ECO:0000313" key="3">
    <source>
        <dbReference type="Proteomes" id="UP001497382"/>
    </source>
</evidence>
<dbReference type="EMBL" id="CAXIEN010000342">
    <property type="protein sequence ID" value="CAL1294330.1"/>
    <property type="molecule type" value="Genomic_DNA"/>
</dbReference>
<dbReference type="InterPro" id="IPR024131">
    <property type="entry name" value="UPF0489"/>
</dbReference>
<accession>A0AAV2BF92</accession>
<gene>
    <name evidence="2" type="ORF">LARSCL_LOCUS18643</name>
</gene>
<dbReference type="AlphaFoldDB" id="A0AAV2BF92"/>
<dbReference type="PANTHER" id="PTHR13225">
    <property type="entry name" value="MISEXPRESSION SUPPRESSOR OF RAS 6"/>
    <property type="match status" value="1"/>
</dbReference>
<sequence length="213" mass="24393">MSCALSEEVKKKMDTCPYVLDIDLDFFSTRNPFYSIFNEKQFDILRKLYHYEHPTELTDEILRQVTAKRREQLSELKSIFNNVRDGMDPSASPLLSEVEPLLDTFPDRRPPDPDLLNDAGCTCDDCDLPHHVSTPDEVRHLVGVVKDFLLQNPKPAIITIARSSRDDYCPPEDVNFIQECVLQMLEEVYGSIDVSRDYETDNSEEETAEGEAA</sequence>
<proteinExistence type="inferred from homology"/>
<keyword evidence="3" id="KW-1185">Reference proteome</keyword>
<evidence type="ECO:0000313" key="2">
    <source>
        <dbReference type="EMBL" id="CAL1294330.1"/>
    </source>
</evidence>
<comment type="caution">
    <text evidence="2">The sequence shown here is derived from an EMBL/GenBank/DDBJ whole genome shotgun (WGS) entry which is preliminary data.</text>
</comment>